<dbReference type="EMBL" id="NWUX01000024">
    <property type="protein sequence ID" value="PCF94052.1"/>
    <property type="molecule type" value="Genomic_DNA"/>
</dbReference>
<accession>A0A2A4HGR0</accession>
<name>A0A2A4HGR0_9GAMM</name>
<dbReference type="PANTHER" id="PTHR13696">
    <property type="entry name" value="P-LOOP CONTAINING NUCLEOSIDE TRIPHOSPHATE HYDROLASE"/>
    <property type="match status" value="1"/>
</dbReference>
<evidence type="ECO:0000313" key="2">
    <source>
        <dbReference type="EMBL" id="PCF94052.1"/>
    </source>
</evidence>
<dbReference type="RefSeq" id="WP_096654244.1">
    <property type="nucleotide sequence ID" value="NZ_NWUX01000024.1"/>
</dbReference>
<proteinExistence type="predicted"/>
<keyword evidence="3" id="KW-1185">Reference proteome</keyword>
<reference evidence="3" key="1">
    <citation type="submission" date="2017-09" db="EMBL/GenBank/DDBJ databases">
        <authorList>
            <person name="Cho G.-S."/>
            <person name="Oguntoyinbo F.A."/>
            <person name="Cnockaert M."/>
            <person name="Kabisch J."/>
            <person name="Neve H."/>
            <person name="Bockelmann W."/>
            <person name="Wenning M."/>
            <person name="Franz C.M."/>
            <person name="Vandamme P."/>
        </authorList>
    </citation>
    <scope>NUCLEOTIDE SEQUENCE [LARGE SCALE GENOMIC DNA]</scope>
    <source>
        <strain evidence="3">MBT G8648</strain>
    </source>
</reference>
<dbReference type="InterPro" id="IPR025669">
    <property type="entry name" value="AAA_dom"/>
</dbReference>
<dbReference type="Pfam" id="PF13614">
    <property type="entry name" value="AAA_31"/>
    <property type="match status" value="1"/>
</dbReference>
<dbReference type="PANTHER" id="PTHR13696:SF99">
    <property type="entry name" value="COBYRINIC ACID AC-DIAMIDE SYNTHASE"/>
    <property type="match status" value="1"/>
</dbReference>
<dbReference type="Gene3D" id="3.40.50.300">
    <property type="entry name" value="P-loop containing nucleotide triphosphate hydrolases"/>
    <property type="match status" value="1"/>
</dbReference>
<comment type="caution">
    <text evidence="2">The sequence shown here is derived from an EMBL/GenBank/DDBJ whole genome shotgun (WGS) entry which is preliminary data.</text>
</comment>
<dbReference type="InterPro" id="IPR050678">
    <property type="entry name" value="DNA_Partitioning_ATPase"/>
</dbReference>
<evidence type="ECO:0000259" key="1">
    <source>
        <dbReference type="Pfam" id="PF13614"/>
    </source>
</evidence>
<protein>
    <submittedName>
        <fullName evidence="2">Cobyrinic acid a,c-diamide synthase</fullName>
    </submittedName>
</protein>
<feature type="domain" description="AAA" evidence="1">
    <location>
        <begin position="1"/>
        <end position="155"/>
    </location>
</feature>
<dbReference type="InterPro" id="IPR027417">
    <property type="entry name" value="P-loop_NTPase"/>
</dbReference>
<dbReference type="Proteomes" id="UP000218677">
    <property type="component" value="Unassembled WGS sequence"/>
</dbReference>
<dbReference type="AlphaFoldDB" id="A0A2A4HGR0"/>
<evidence type="ECO:0000313" key="3">
    <source>
        <dbReference type="Proteomes" id="UP000218677"/>
    </source>
</evidence>
<gene>
    <name evidence="2" type="ORF">CPA45_18920</name>
</gene>
<dbReference type="CDD" id="cd02042">
    <property type="entry name" value="ParAB_family"/>
    <property type="match status" value="1"/>
</dbReference>
<organism evidence="2 3">
    <name type="scientific">Vreelandella nigrificans</name>
    <dbReference type="NCBI Taxonomy" id="2042704"/>
    <lineage>
        <taxon>Bacteria</taxon>
        <taxon>Pseudomonadati</taxon>
        <taxon>Pseudomonadota</taxon>
        <taxon>Gammaproteobacteria</taxon>
        <taxon>Oceanospirillales</taxon>
        <taxon>Halomonadaceae</taxon>
        <taxon>Vreelandella</taxon>
    </lineage>
</organism>
<dbReference type="SUPFAM" id="SSF52540">
    <property type="entry name" value="P-loop containing nucleoside triphosphate hydrolases"/>
    <property type="match status" value="1"/>
</dbReference>
<sequence length="288" mass="31216">MRIITVLSTKGGVGKTTTSAHLGGLLADAGFRVLLVDFDIQPTLSSYYSLSYEAPGGVYELMALSETRAERIISRTVIDGLDLVASNDYQGQLQQLLLNAPDGRFRLSQLLETGPLADYDIILLDTQGARSITLEAATLAADHALSPITADVLAAREFVRGTLGMFDDLELLTRYTSLSVPPLSLLLNQLDETRNSQEVAQSLRSMFNVDQGQRVRVLGSAFRMLSAFKMAGAAGEPIHRYEPVKPYRRVTPAGADLIKAVACEFNPDWAGAINSMSVRGGGKNDVRH</sequence>
<dbReference type="OrthoDB" id="9799330at2"/>